<evidence type="ECO:0000256" key="1">
    <source>
        <dbReference type="SAM" id="SignalP"/>
    </source>
</evidence>
<keyword evidence="3" id="KW-1185">Reference proteome</keyword>
<name>A0A7K3NTG4_9BACT</name>
<dbReference type="Proteomes" id="UP000469724">
    <property type="component" value="Unassembled WGS sequence"/>
</dbReference>
<organism evidence="2 3">
    <name type="scientific">Desulfolutivibrio sulfodismutans</name>
    <dbReference type="NCBI Taxonomy" id="63561"/>
    <lineage>
        <taxon>Bacteria</taxon>
        <taxon>Pseudomonadati</taxon>
        <taxon>Thermodesulfobacteriota</taxon>
        <taxon>Desulfovibrionia</taxon>
        <taxon>Desulfovibrionales</taxon>
        <taxon>Desulfovibrionaceae</taxon>
        <taxon>Desulfolutivibrio</taxon>
    </lineage>
</organism>
<protein>
    <submittedName>
        <fullName evidence="2">Uncharacterized protein</fullName>
    </submittedName>
</protein>
<proteinExistence type="predicted"/>
<feature type="signal peptide" evidence="1">
    <location>
        <begin position="1"/>
        <end position="19"/>
    </location>
</feature>
<comment type="caution">
    <text evidence="2">The sequence shown here is derived from an EMBL/GenBank/DDBJ whole genome shotgun (WGS) entry which is preliminary data.</text>
</comment>
<gene>
    <name evidence="2" type="ORF">G3N56_17635</name>
</gene>
<feature type="chain" id="PRO_5029761700" evidence="1">
    <location>
        <begin position="20"/>
        <end position="130"/>
    </location>
</feature>
<dbReference type="EMBL" id="JAAGRQ010000113">
    <property type="protein sequence ID" value="NDY58559.1"/>
    <property type="molecule type" value="Genomic_DNA"/>
</dbReference>
<dbReference type="AlphaFoldDB" id="A0A7K3NTG4"/>
<sequence>MKIPLLLCLLLAVSASAVSAPAQESGVAGWWSGSLYGSSIVARMEQDGQMLTGLVTVTGLGGQKDIYHVAGAVFGDKMYVLHGAGHVFEGEIAGGREISGVLTTVGGKKLPLHAQRIPPPPDADAHPLPD</sequence>
<keyword evidence="1" id="KW-0732">Signal</keyword>
<evidence type="ECO:0000313" key="3">
    <source>
        <dbReference type="Proteomes" id="UP000469724"/>
    </source>
</evidence>
<feature type="non-terminal residue" evidence="2">
    <location>
        <position position="130"/>
    </location>
</feature>
<accession>A0A7K3NTG4</accession>
<reference evidence="2 3" key="1">
    <citation type="submission" date="2020-02" db="EMBL/GenBank/DDBJ databases">
        <title>Comparative genomics of sulfur disproportionating microorganisms.</title>
        <authorList>
            <person name="Ward L.M."/>
            <person name="Bertran E."/>
            <person name="Johnston D.T."/>
        </authorList>
    </citation>
    <scope>NUCLEOTIDE SEQUENCE [LARGE SCALE GENOMIC DNA]</scope>
    <source>
        <strain evidence="2 3">DSM 3696</strain>
    </source>
</reference>
<evidence type="ECO:0000313" key="2">
    <source>
        <dbReference type="EMBL" id="NDY58559.1"/>
    </source>
</evidence>
<dbReference type="RefSeq" id="WP_163303631.1">
    <property type="nucleotide sequence ID" value="NZ_JAAGRQ010000113.1"/>
</dbReference>